<organism evidence="11 12">
    <name type="scientific">Reinekea thalattae</name>
    <dbReference type="NCBI Taxonomy" id="2593301"/>
    <lineage>
        <taxon>Bacteria</taxon>
        <taxon>Pseudomonadati</taxon>
        <taxon>Pseudomonadota</taxon>
        <taxon>Gammaproteobacteria</taxon>
        <taxon>Oceanospirillales</taxon>
        <taxon>Saccharospirillaceae</taxon>
        <taxon>Reinekea</taxon>
    </lineage>
</organism>
<dbReference type="NCBIfam" id="TIGR02515">
    <property type="entry name" value="IV_pilus_PilQ"/>
    <property type="match status" value="1"/>
</dbReference>
<dbReference type="InterPro" id="IPR004846">
    <property type="entry name" value="T2SS/T3SS_dom"/>
</dbReference>
<reference evidence="11 12" key="1">
    <citation type="submission" date="2019-07" db="EMBL/GenBank/DDBJ databases">
        <title>Reinekea sp. strain SSH23 genome sequencing and assembly.</title>
        <authorList>
            <person name="Kim I."/>
        </authorList>
    </citation>
    <scope>NUCLEOTIDE SEQUENCE [LARGE SCALE GENOMIC DNA]</scope>
    <source>
        <strain evidence="11 12">SSH23</strain>
    </source>
</reference>
<dbReference type="Gene3D" id="3.30.1370.120">
    <property type="match status" value="1"/>
</dbReference>
<dbReference type="InterPro" id="IPR001775">
    <property type="entry name" value="GspD/PilQ"/>
</dbReference>
<comment type="caution">
    <text evidence="11">The sequence shown here is derived from an EMBL/GenBank/DDBJ whole genome shotgun (WGS) entry which is preliminary data.</text>
</comment>
<evidence type="ECO:0000256" key="9">
    <source>
        <dbReference type="SAM" id="SignalP"/>
    </source>
</evidence>
<dbReference type="Gene3D" id="3.30.1370.130">
    <property type="match status" value="1"/>
</dbReference>
<evidence type="ECO:0000256" key="3">
    <source>
        <dbReference type="ARBA" id="ARBA00022729"/>
    </source>
</evidence>
<comment type="subcellular location">
    <subcellularLocation>
        <location evidence="8">Cell outer membrane</location>
    </subcellularLocation>
    <subcellularLocation>
        <location evidence="1">Membrane</location>
    </subcellularLocation>
</comment>
<evidence type="ECO:0000313" key="12">
    <source>
        <dbReference type="Proteomes" id="UP000321764"/>
    </source>
</evidence>
<keyword evidence="3 9" id="KW-0732">Signal</keyword>
<comment type="similarity">
    <text evidence="7">Belongs to the bacterial secretin family.</text>
</comment>
<keyword evidence="6" id="KW-0998">Cell outer membrane</keyword>
<dbReference type="Pfam" id="PF00263">
    <property type="entry name" value="Secretin"/>
    <property type="match status" value="1"/>
</dbReference>
<accession>A0A5C8Z3M8</accession>
<dbReference type="RefSeq" id="WP_147714466.1">
    <property type="nucleotide sequence ID" value="NZ_VKAD01000002.1"/>
</dbReference>
<dbReference type="EMBL" id="VKAD01000002">
    <property type="protein sequence ID" value="TXR51869.1"/>
    <property type="molecule type" value="Genomic_DNA"/>
</dbReference>
<dbReference type="OrthoDB" id="9779724at2"/>
<dbReference type="PANTHER" id="PTHR30604">
    <property type="entry name" value="PROTEIN TRANSPORT PROTEIN HOFQ"/>
    <property type="match status" value="1"/>
</dbReference>
<dbReference type="InterPro" id="IPR038591">
    <property type="entry name" value="NolW-like_sf"/>
</dbReference>
<dbReference type="Pfam" id="PF11741">
    <property type="entry name" value="AMIN"/>
    <property type="match status" value="1"/>
</dbReference>
<dbReference type="PRINTS" id="PR00811">
    <property type="entry name" value="BCTERIALGSPD"/>
</dbReference>
<feature type="chain" id="PRO_5023006565" evidence="9">
    <location>
        <begin position="19"/>
        <end position="709"/>
    </location>
</feature>
<evidence type="ECO:0000256" key="6">
    <source>
        <dbReference type="ARBA" id="ARBA00023237"/>
    </source>
</evidence>
<evidence type="ECO:0000256" key="5">
    <source>
        <dbReference type="ARBA" id="ARBA00023136"/>
    </source>
</evidence>
<dbReference type="Gene3D" id="2.60.40.3470">
    <property type="match status" value="1"/>
</dbReference>
<dbReference type="InterPro" id="IPR051808">
    <property type="entry name" value="Type_IV_pilus_biogenesis"/>
</dbReference>
<dbReference type="InterPro" id="IPR013355">
    <property type="entry name" value="Pilus_4_PilQ"/>
</dbReference>
<keyword evidence="12" id="KW-1185">Reference proteome</keyword>
<dbReference type="Pfam" id="PF03958">
    <property type="entry name" value="Secretin_N"/>
    <property type="match status" value="1"/>
</dbReference>
<sequence length="709" mass="76268">MKYGVIFLICWLAATVQSANLIELEVKPLTTDHTQIVLHFDAAAPKPVGYSIQQPARISLDFMGAASQLDSKYIQLGLGNTRTATVLDTGDRIRVVFGLAKLVPYVWRVNGNELSVYIGEGVESMVFNGEPASSPQSSASPVPAVSYRQVGSPVGADAATPEQPAYRLTNVDFDKTDEGAGQLALQFSAANASIAVYEQQGDIVVRAENTQVDNELLRNLDVSGFATAVSSIRLFNQGNDAYIHITPEGLHDYLAYQKQDQLVIEVTTLSEEQSKDAYLYSGEKISLNFQDIGTRDALQILANYVGFNLVVSDSVDGSMTLRLDDVPWDHALDLVLKSNGLTSRLSGNILQVATTAEFSAQDALELLAKEQEIELAVLQTEYIQINYAKAEDIAEILIEGSSQETTVSDGALTTATSISIANGFLSSRGNVVVDERTNTLVITDTQTNLQGIRQAIAVFDVPIRQVLIEARIVLARTSVDEGLGVRWGGQAYQNIGSGNIHASGSLAQNELAVNNNGGSLSFDDMLAVNLPVDNNTGSFAIGYTQGVFDLELEISALESTGMVDVVSQPKVITQDGQQARIFSGQNVPILGELVEAGLKLEVTPQITPDDRVVLNLIVNQDSVSTTTGTGLTAIDTNSLSTQVQVKSGETLVLGGVYRLATSYTEDKTPVLGDLPMIGWMFRRETTSDDKSELLVFITPTLIEEGAVVQ</sequence>
<evidence type="ECO:0000256" key="2">
    <source>
        <dbReference type="ARBA" id="ARBA00022448"/>
    </source>
</evidence>
<keyword evidence="2 8" id="KW-0813">Transport</keyword>
<evidence type="ECO:0000313" key="11">
    <source>
        <dbReference type="EMBL" id="TXR51869.1"/>
    </source>
</evidence>
<evidence type="ECO:0000259" key="10">
    <source>
        <dbReference type="SMART" id="SM00965"/>
    </source>
</evidence>
<dbReference type="PANTHER" id="PTHR30604:SF1">
    <property type="entry name" value="DNA UTILIZATION PROTEIN HOFQ"/>
    <property type="match status" value="1"/>
</dbReference>
<dbReference type="InterPro" id="IPR011662">
    <property type="entry name" value="Secretin/TonB_short_N"/>
</dbReference>
<evidence type="ECO:0000256" key="8">
    <source>
        <dbReference type="RuleBase" id="RU004004"/>
    </source>
</evidence>
<feature type="signal peptide" evidence="9">
    <location>
        <begin position="1"/>
        <end position="18"/>
    </location>
</feature>
<dbReference type="GO" id="GO:0009279">
    <property type="term" value="C:cell outer membrane"/>
    <property type="evidence" value="ECO:0007669"/>
    <property type="project" value="UniProtKB-SubCell"/>
</dbReference>
<feature type="domain" description="Secretin/TonB short N-terminal" evidence="10">
    <location>
        <begin position="307"/>
        <end position="355"/>
    </location>
</feature>
<keyword evidence="5" id="KW-0472">Membrane</keyword>
<dbReference type="SMART" id="SM00965">
    <property type="entry name" value="STN"/>
    <property type="match status" value="1"/>
</dbReference>
<dbReference type="GO" id="GO:0009306">
    <property type="term" value="P:protein secretion"/>
    <property type="evidence" value="ECO:0007669"/>
    <property type="project" value="InterPro"/>
</dbReference>
<evidence type="ECO:0000256" key="1">
    <source>
        <dbReference type="ARBA" id="ARBA00004370"/>
    </source>
</evidence>
<dbReference type="InterPro" id="IPR005644">
    <property type="entry name" value="NolW-like"/>
</dbReference>
<keyword evidence="4" id="KW-0653">Protein transport</keyword>
<dbReference type="InterPro" id="IPR021731">
    <property type="entry name" value="AMIN_dom"/>
</dbReference>
<name>A0A5C8Z3M8_9GAMM</name>
<gene>
    <name evidence="11" type="primary">pilQ</name>
    <name evidence="11" type="ORF">FME95_10600</name>
</gene>
<protein>
    <submittedName>
        <fullName evidence="11">Type IV pilus secretin PilQ</fullName>
    </submittedName>
</protein>
<evidence type="ECO:0000256" key="4">
    <source>
        <dbReference type="ARBA" id="ARBA00022927"/>
    </source>
</evidence>
<dbReference type="AlphaFoldDB" id="A0A5C8Z3M8"/>
<proteinExistence type="inferred from homology"/>
<evidence type="ECO:0000256" key="7">
    <source>
        <dbReference type="RuleBase" id="RU004003"/>
    </source>
</evidence>
<dbReference type="Proteomes" id="UP000321764">
    <property type="component" value="Unassembled WGS sequence"/>
</dbReference>